<dbReference type="SMART" id="SM00321">
    <property type="entry name" value="WSC"/>
    <property type="match status" value="1"/>
</dbReference>
<dbReference type="Proteomes" id="UP000092993">
    <property type="component" value="Unassembled WGS sequence"/>
</dbReference>
<dbReference type="OrthoDB" id="5985073at2759"/>
<dbReference type="OMA" id="GICAYYV"/>
<dbReference type="PANTHER" id="PTHR45964:SF5">
    <property type="entry name" value="WSCD FAMILY MEMBER CG9164"/>
    <property type="match status" value="1"/>
</dbReference>
<dbReference type="Pfam" id="PF01822">
    <property type="entry name" value="WSC"/>
    <property type="match status" value="1"/>
</dbReference>
<dbReference type="STRING" id="5627.A0A1C7MIC1"/>
<sequence length="240" mass="25430">MHFPKILAFFASLAFTKIYASPPCNSSRPIAVCAEWLRPYSDNAIFWGDVCDFSASPDTLIADGVEFYDAAAGCSTPSLFTATCCAEFGGKAALPLFRGMINDLFYTTGCGTAIDCDGSETALPLAQTIPQLPSGWFTAIACAVDVPQRVISNAIVSYSSNNTPYNCVSLCASEGYTFAGVEYSDECYCGTGYAGGTTPPAANVSDCDMRCTGSYEFTCGGSWRMQIYASAEALSEMLGL</sequence>
<comment type="caution">
    <text evidence="4">The sequence shown here is derived from an EMBL/GenBank/DDBJ whole genome shotgun (WGS) entry which is preliminary data.</text>
</comment>
<gene>
    <name evidence="4" type="primary">oxt</name>
    <name evidence="4" type="ORF">A0H81_03322</name>
</gene>
<evidence type="ECO:0000256" key="2">
    <source>
        <dbReference type="SAM" id="SignalP"/>
    </source>
</evidence>
<dbReference type="AlphaFoldDB" id="A0A1C7MIC1"/>
<feature type="domain" description="WSC" evidence="3">
    <location>
        <begin position="136"/>
        <end position="231"/>
    </location>
</feature>
<name>A0A1C7MIC1_GRIFR</name>
<accession>A0A1C7MIC1</accession>
<evidence type="ECO:0000313" key="5">
    <source>
        <dbReference type="Proteomes" id="UP000092993"/>
    </source>
</evidence>
<keyword evidence="1" id="KW-0677">Repeat</keyword>
<dbReference type="GO" id="GO:0016740">
    <property type="term" value="F:transferase activity"/>
    <property type="evidence" value="ECO:0007669"/>
    <property type="project" value="UniProtKB-KW"/>
</dbReference>
<evidence type="ECO:0000259" key="3">
    <source>
        <dbReference type="PROSITE" id="PS51212"/>
    </source>
</evidence>
<protein>
    <submittedName>
        <fullName evidence="4">Xylosyltransferase oxt</fullName>
    </submittedName>
</protein>
<dbReference type="InterPro" id="IPR051589">
    <property type="entry name" value="Sialate-O-sulfotransferase"/>
</dbReference>
<keyword evidence="4" id="KW-0808">Transferase</keyword>
<dbReference type="PANTHER" id="PTHR45964">
    <property type="entry name" value="WSCD FAMILY MEMBER CG9164"/>
    <property type="match status" value="1"/>
</dbReference>
<keyword evidence="5" id="KW-1185">Reference proteome</keyword>
<evidence type="ECO:0000256" key="1">
    <source>
        <dbReference type="ARBA" id="ARBA00022737"/>
    </source>
</evidence>
<organism evidence="4 5">
    <name type="scientific">Grifola frondosa</name>
    <name type="common">Maitake</name>
    <name type="synonym">Polyporus frondosus</name>
    <dbReference type="NCBI Taxonomy" id="5627"/>
    <lineage>
        <taxon>Eukaryota</taxon>
        <taxon>Fungi</taxon>
        <taxon>Dikarya</taxon>
        <taxon>Basidiomycota</taxon>
        <taxon>Agaricomycotina</taxon>
        <taxon>Agaricomycetes</taxon>
        <taxon>Polyporales</taxon>
        <taxon>Grifolaceae</taxon>
        <taxon>Grifola</taxon>
    </lineage>
</organism>
<keyword evidence="2" id="KW-0732">Signal</keyword>
<dbReference type="PROSITE" id="PS51212">
    <property type="entry name" value="WSC"/>
    <property type="match status" value="1"/>
</dbReference>
<reference evidence="4 5" key="1">
    <citation type="submission" date="2016-03" db="EMBL/GenBank/DDBJ databases">
        <title>Whole genome sequencing of Grifola frondosa 9006-11.</title>
        <authorList>
            <person name="Min B."/>
            <person name="Park H."/>
            <person name="Kim J.-G."/>
            <person name="Cho H."/>
            <person name="Oh Y.-L."/>
            <person name="Kong W.-S."/>
            <person name="Choi I.-G."/>
        </authorList>
    </citation>
    <scope>NUCLEOTIDE SEQUENCE [LARGE SCALE GENOMIC DNA]</scope>
    <source>
        <strain evidence="4 5">9006-11</strain>
    </source>
</reference>
<dbReference type="InterPro" id="IPR002889">
    <property type="entry name" value="WSC_carb-bd"/>
</dbReference>
<dbReference type="EMBL" id="LUGG01000003">
    <property type="protein sequence ID" value="OBZ76701.1"/>
    <property type="molecule type" value="Genomic_DNA"/>
</dbReference>
<evidence type="ECO:0000313" key="4">
    <source>
        <dbReference type="EMBL" id="OBZ76701.1"/>
    </source>
</evidence>
<proteinExistence type="predicted"/>
<feature type="chain" id="PRO_5008889143" evidence="2">
    <location>
        <begin position="21"/>
        <end position="240"/>
    </location>
</feature>
<feature type="signal peptide" evidence="2">
    <location>
        <begin position="1"/>
        <end position="20"/>
    </location>
</feature>